<dbReference type="SUPFAM" id="SSF53254">
    <property type="entry name" value="Phosphoglycerate mutase-like"/>
    <property type="match status" value="1"/>
</dbReference>
<dbReference type="InterPro" id="IPR029033">
    <property type="entry name" value="His_PPase_superfam"/>
</dbReference>
<dbReference type="EMBL" id="HBGY01014661">
    <property type="protein sequence ID" value="CAD9578017.1"/>
    <property type="molecule type" value="Transcribed_RNA"/>
</dbReference>
<dbReference type="CDD" id="cd07067">
    <property type="entry name" value="HP_PGM_like"/>
    <property type="match status" value="1"/>
</dbReference>
<dbReference type="SMART" id="SM00855">
    <property type="entry name" value="PGAM"/>
    <property type="match status" value="1"/>
</dbReference>
<dbReference type="InterPro" id="IPR013078">
    <property type="entry name" value="His_Pase_superF_clade-1"/>
</dbReference>
<organism evidence="2">
    <name type="scientific">Leptocylindrus danicus</name>
    <dbReference type="NCBI Taxonomy" id="163516"/>
    <lineage>
        <taxon>Eukaryota</taxon>
        <taxon>Sar</taxon>
        <taxon>Stramenopiles</taxon>
        <taxon>Ochrophyta</taxon>
        <taxon>Bacillariophyta</taxon>
        <taxon>Coscinodiscophyceae</taxon>
        <taxon>Chaetocerotophycidae</taxon>
        <taxon>Leptocylindrales</taxon>
        <taxon>Leptocylindraceae</taxon>
        <taxon>Leptocylindrus</taxon>
    </lineage>
</organism>
<reference evidence="2" key="1">
    <citation type="submission" date="2021-01" db="EMBL/GenBank/DDBJ databases">
        <authorList>
            <person name="Corre E."/>
            <person name="Pelletier E."/>
            <person name="Niang G."/>
            <person name="Scheremetjew M."/>
            <person name="Finn R."/>
            <person name="Kale V."/>
            <person name="Holt S."/>
            <person name="Cochrane G."/>
            <person name="Meng A."/>
            <person name="Brown T."/>
            <person name="Cohen L."/>
        </authorList>
    </citation>
    <scope>NUCLEOTIDE SEQUENCE</scope>
    <source>
        <strain evidence="2">B650</strain>
    </source>
</reference>
<feature type="compositionally biased region" description="Basic and acidic residues" evidence="1">
    <location>
        <begin position="112"/>
        <end position="129"/>
    </location>
</feature>
<dbReference type="Pfam" id="PF00300">
    <property type="entry name" value="His_Phos_1"/>
    <property type="match status" value="1"/>
</dbReference>
<feature type="region of interest" description="Disordered" evidence="1">
    <location>
        <begin position="28"/>
        <end position="48"/>
    </location>
</feature>
<dbReference type="PANTHER" id="PTHR16469">
    <property type="entry name" value="UBIQUITIN-ASSOCIATED AND SH3 DOMAIN-CONTAINING BA-RELATED"/>
    <property type="match status" value="1"/>
</dbReference>
<dbReference type="InterPro" id="IPR051710">
    <property type="entry name" value="Phosphatase_SH3-domain"/>
</dbReference>
<evidence type="ECO:0000256" key="1">
    <source>
        <dbReference type="SAM" id="MobiDB-lite"/>
    </source>
</evidence>
<protein>
    <submittedName>
        <fullName evidence="2">Uncharacterized protein</fullName>
    </submittedName>
</protein>
<proteinExistence type="predicted"/>
<accession>A0A7S2KJ47</accession>
<feature type="compositionally biased region" description="Polar residues" evidence="1">
    <location>
        <begin position="30"/>
        <end position="48"/>
    </location>
</feature>
<gene>
    <name evidence="2" type="ORF">LDAN0321_LOCUS9494</name>
</gene>
<evidence type="ECO:0000313" key="2">
    <source>
        <dbReference type="EMBL" id="CAD9578017.1"/>
    </source>
</evidence>
<dbReference type="AlphaFoldDB" id="A0A7S2KJ47"/>
<dbReference type="PANTHER" id="PTHR16469:SF27">
    <property type="entry name" value="UBIQUITIN-ASSOCIATED AND SH3 DOMAIN-CONTAINING BA-RELATED"/>
    <property type="match status" value="1"/>
</dbReference>
<sequence>MSKKPTSSGNNVILIISRHAARLDYETRDAGSNYTKNSPRPQDTPLSSEGFQQALALGDKIHSLLKEHGLQTSVRDFHVYSSPLLRCCQTAAGAVKRLSEIRNSGDLDEPQPQERSKSDDETKETKPILEGTKLKIEHGLIESLCPSWYTSWCLPDSDSTWGFHKKLGLGCGPHKRDVHPDDIKKLSGSVHSYAKACVTEALLCHDEILQQDGMYGIQIDQGYTNCYTLNDQGYKWGNFEPRDETYNRMEYVAKTLTRKHAEDGGNCVVLCVSHGGPTTHLYERLSGADWETHGICGYTGTSLYAYKGEDTFDVITYNR</sequence>
<feature type="region of interest" description="Disordered" evidence="1">
    <location>
        <begin position="101"/>
        <end position="129"/>
    </location>
</feature>
<dbReference type="Gene3D" id="3.40.50.1240">
    <property type="entry name" value="Phosphoglycerate mutase-like"/>
    <property type="match status" value="1"/>
</dbReference>
<name>A0A7S2KJ47_9STRA</name>